<feature type="compositionally biased region" description="Basic and acidic residues" evidence="2">
    <location>
        <begin position="1578"/>
        <end position="1588"/>
    </location>
</feature>
<evidence type="ECO:0000256" key="1">
    <source>
        <dbReference type="SAM" id="Coils"/>
    </source>
</evidence>
<feature type="compositionally biased region" description="Polar residues" evidence="2">
    <location>
        <begin position="346"/>
        <end position="355"/>
    </location>
</feature>
<feature type="compositionally biased region" description="Basic and acidic residues" evidence="2">
    <location>
        <begin position="273"/>
        <end position="291"/>
    </location>
</feature>
<feature type="compositionally biased region" description="Acidic residues" evidence="2">
    <location>
        <begin position="2878"/>
        <end position="2900"/>
    </location>
</feature>
<feature type="compositionally biased region" description="Basic and acidic residues" evidence="2">
    <location>
        <begin position="46"/>
        <end position="68"/>
    </location>
</feature>
<feature type="region of interest" description="Disordered" evidence="2">
    <location>
        <begin position="4377"/>
        <end position="4398"/>
    </location>
</feature>
<feature type="region of interest" description="Disordered" evidence="2">
    <location>
        <begin position="1"/>
        <end position="2227"/>
    </location>
</feature>
<evidence type="ECO:0000313" key="4">
    <source>
        <dbReference type="Proteomes" id="UP000095300"/>
    </source>
</evidence>
<feature type="compositionally biased region" description="Basic and acidic residues" evidence="2">
    <location>
        <begin position="370"/>
        <end position="380"/>
    </location>
</feature>
<evidence type="ECO:0000313" key="3">
    <source>
        <dbReference type="EnsemblMetazoa" id="SCAU013552-PC"/>
    </source>
</evidence>
<feature type="compositionally biased region" description="Polar residues" evidence="2">
    <location>
        <begin position="2438"/>
        <end position="2448"/>
    </location>
</feature>
<feature type="compositionally biased region" description="Basic and acidic residues" evidence="2">
    <location>
        <begin position="4150"/>
        <end position="4171"/>
    </location>
</feature>
<feature type="compositionally biased region" description="Polar residues" evidence="2">
    <location>
        <begin position="1612"/>
        <end position="1624"/>
    </location>
</feature>
<gene>
    <name evidence="3" type="primary">106087778</name>
</gene>
<name>A0A1I8Q3H7_STOCA</name>
<feature type="compositionally biased region" description="Low complexity" evidence="2">
    <location>
        <begin position="2677"/>
        <end position="2693"/>
    </location>
</feature>
<feature type="compositionally biased region" description="Basic and acidic residues" evidence="2">
    <location>
        <begin position="1479"/>
        <end position="1497"/>
    </location>
</feature>
<feature type="compositionally biased region" description="Basic and acidic residues" evidence="2">
    <location>
        <begin position="1227"/>
        <end position="1237"/>
    </location>
</feature>
<feature type="compositionally biased region" description="Basic and acidic residues" evidence="2">
    <location>
        <begin position="2531"/>
        <end position="2546"/>
    </location>
</feature>
<feature type="region of interest" description="Disordered" evidence="2">
    <location>
        <begin position="4728"/>
        <end position="4750"/>
    </location>
</feature>
<feature type="compositionally biased region" description="Basic and acidic residues" evidence="2">
    <location>
        <begin position="1868"/>
        <end position="1881"/>
    </location>
</feature>
<feature type="region of interest" description="Disordered" evidence="2">
    <location>
        <begin position="2309"/>
        <end position="2463"/>
    </location>
</feature>
<feature type="compositionally biased region" description="Basic and acidic residues" evidence="2">
    <location>
        <begin position="166"/>
        <end position="197"/>
    </location>
</feature>
<feature type="compositionally biased region" description="Basic and acidic residues" evidence="2">
    <location>
        <begin position="1947"/>
        <end position="1962"/>
    </location>
</feature>
<feature type="compositionally biased region" description="Basic and acidic residues" evidence="2">
    <location>
        <begin position="3232"/>
        <end position="3248"/>
    </location>
</feature>
<feature type="compositionally biased region" description="Basic and acidic residues" evidence="2">
    <location>
        <begin position="1685"/>
        <end position="1702"/>
    </location>
</feature>
<feature type="region of interest" description="Disordered" evidence="2">
    <location>
        <begin position="3442"/>
        <end position="3463"/>
    </location>
</feature>
<feature type="compositionally biased region" description="Basic and acidic residues" evidence="2">
    <location>
        <begin position="1160"/>
        <end position="1172"/>
    </location>
</feature>
<feature type="region of interest" description="Disordered" evidence="2">
    <location>
        <begin position="2668"/>
        <end position="2694"/>
    </location>
</feature>
<reference evidence="3" key="1">
    <citation type="submission" date="2020-05" db="UniProtKB">
        <authorList>
            <consortium name="EnsemblMetazoa"/>
        </authorList>
    </citation>
    <scope>IDENTIFICATION</scope>
    <source>
        <strain evidence="3">USDA</strain>
    </source>
</reference>
<feature type="compositionally biased region" description="Basic and acidic residues" evidence="2">
    <location>
        <begin position="831"/>
        <end position="848"/>
    </location>
</feature>
<feature type="compositionally biased region" description="Basic and acidic residues" evidence="2">
    <location>
        <begin position="14"/>
        <end position="32"/>
    </location>
</feature>
<feature type="region of interest" description="Disordered" evidence="2">
    <location>
        <begin position="4113"/>
        <end position="4216"/>
    </location>
</feature>
<feature type="compositionally biased region" description="Basic and acidic residues" evidence="2">
    <location>
        <begin position="863"/>
        <end position="874"/>
    </location>
</feature>
<feature type="compositionally biased region" description="Basic and acidic residues" evidence="2">
    <location>
        <begin position="540"/>
        <end position="559"/>
    </location>
</feature>
<feature type="compositionally biased region" description="Polar residues" evidence="2">
    <location>
        <begin position="1381"/>
        <end position="1394"/>
    </location>
</feature>
<feature type="compositionally biased region" description="Basic and acidic residues" evidence="2">
    <location>
        <begin position="230"/>
        <end position="240"/>
    </location>
</feature>
<feature type="compositionally biased region" description="Basic and acidic residues" evidence="2">
    <location>
        <begin position="2080"/>
        <end position="2093"/>
    </location>
</feature>
<feature type="compositionally biased region" description="Basic and acidic residues" evidence="2">
    <location>
        <begin position="604"/>
        <end position="614"/>
    </location>
</feature>
<feature type="compositionally biased region" description="Low complexity" evidence="2">
    <location>
        <begin position="3320"/>
        <end position="3331"/>
    </location>
</feature>
<feature type="compositionally biased region" description="Basic and acidic residues" evidence="2">
    <location>
        <begin position="2184"/>
        <end position="2208"/>
    </location>
</feature>
<feature type="compositionally biased region" description="Basic and acidic residues" evidence="2">
    <location>
        <begin position="3453"/>
        <end position="3463"/>
    </location>
</feature>
<dbReference type="VEuPathDB" id="VectorBase:SCAU013552"/>
<feature type="compositionally biased region" description="Basic and acidic residues" evidence="2">
    <location>
        <begin position="1397"/>
        <end position="1413"/>
    </location>
</feature>
<feature type="compositionally biased region" description="Basic and acidic residues" evidence="2">
    <location>
        <begin position="2052"/>
        <end position="2070"/>
    </location>
</feature>
<feature type="compositionally biased region" description="Basic and acidic residues" evidence="2">
    <location>
        <begin position="2422"/>
        <end position="2434"/>
    </location>
</feature>
<feature type="compositionally biased region" description="Basic and acidic residues" evidence="2">
    <location>
        <begin position="1926"/>
        <end position="1936"/>
    </location>
</feature>
<feature type="compositionally biased region" description="Basic and acidic residues" evidence="2">
    <location>
        <begin position="1834"/>
        <end position="1845"/>
    </location>
</feature>
<feature type="compositionally biased region" description="Basic and acidic residues" evidence="2">
    <location>
        <begin position="1362"/>
        <end position="1380"/>
    </location>
</feature>
<feature type="compositionally biased region" description="Polar residues" evidence="2">
    <location>
        <begin position="4118"/>
        <end position="4128"/>
    </location>
</feature>
<feature type="compositionally biased region" description="Polar residues" evidence="2">
    <location>
        <begin position="666"/>
        <end position="684"/>
    </location>
</feature>
<feature type="compositionally biased region" description="Low complexity" evidence="2">
    <location>
        <begin position="2380"/>
        <end position="2390"/>
    </location>
</feature>
<keyword evidence="4" id="KW-1185">Reference proteome</keyword>
<feature type="compositionally biased region" description="Basic and acidic residues" evidence="2">
    <location>
        <begin position="2861"/>
        <end position="2877"/>
    </location>
</feature>
<keyword evidence="1" id="KW-0175">Coiled coil</keyword>
<feature type="compositionally biased region" description="Polar residues" evidence="2">
    <location>
        <begin position="3844"/>
        <end position="3857"/>
    </location>
</feature>
<feature type="compositionally biased region" description="Acidic residues" evidence="2">
    <location>
        <begin position="712"/>
        <end position="723"/>
    </location>
</feature>
<feature type="compositionally biased region" description="Basic and acidic residues" evidence="2">
    <location>
        <begin position="1976"/>
        <end position="1985"/>
    </location>
</feature>
<feature type="compositionally biased region" description="Polar residues" evidence="2">
    <location>
        <begin position="2247"/>
        <end position="2264"/>
    </location>
</feature>
<dbReference type="EnsemblMetazoa" id="SCAU013552-RC">
    <property type="protein sequence ID" value="SCAU013552-PC"/>
    <property type="gene ID" value="SCAU013552"/>
</dbReference>
<feature type="compositionally biased region" description="Basic and acidic residues" evidence="2">
    <location>
        <begin position="322"/>
        <end position="339"/>
    </location>
</feature>
<feature type="compositionally biased region" description="Basic and acidic residues" evidence="2">
    <location>
        <begin position="4728"/>
        <end position="4743"/>
    </location>
</feature>
<feature type="compositionally biased region" description="Basic and acidic residues" evidence="2">
    <location>
        <begin position="255"/>
        <end position="265"/>
    </location>
</feature>
<feature type="region of interest" description="Disordered" evidence="2">
    <location>
        <begin position="3478"/>
        <end position="3505"/>
    </location>
</feature>
<feature type="compositionally biased region" description="Basic and acidic residues" evidence="2">
    <location>
        <begin position="4614"/>
        <end position="4631"/>
    </location>
</feature>
<feature type="region of interest" description="Disordered" evidence="2">
    <location>
        <begin position="4334"/>
        <end position="4357"/>
    </location>
</feature>
<feature type="compositionally biased region" description="Basic and acidic residues" evidence="2">
    <location>
        <begin position="1761"/>
        <end position="1773"/>
    </location>
</feature>
<feature type="compositionally biased region" description="Basic and acidic residues" evidence="2">
    <location>
        <begin position="1011"/>
        <end position="1029"/>
    </location>
</feature>
<feature type="compositionally biased region" description="Acidic residues" evidence="2">
    <location>
        <begin position="946"/>
        <end position="956"/>
    </location>
</feature>
<feature type="compositionally biased region" description="Polar residues" evidence="2">
    <location>
        <begin position="2163"/>
        <end position="2182"/>
    </location>
</feature>
<feature type="compositionally biased region" description="Basic and acidic residues" evidence="2">
    <location>
        <begin position="1041"/>
        <end position="1052"/>
    </location>
</feature>
<feature type="compositionally biased region" description="Basic and acidic residues" evidence="2">
    <location>
        <begin position="622"/>
        <end position="642"/>
    </location>
</feature>
<feature type="region of interest" description="Disordered" evidence="2">
    <location>
        <begin position="3289"/>
        <end position="3355"/>
    </location>
</feature>
<feature type="compositionally biased region" description="Basic and acidic residues" evidence="2">
    <location>
        <begin position="1098"/>
        <end position="1120"/>
    </location>
</feature>
<feature type="compositionally biased region" description="Polar residues" evidence="2">
    <location>
        <begin position="2130"/>
        <end position="2149"/>
    </location>
</feature>
<feature type="region of interest" description="Disordered" evidence="2">
    <location>
        <begin position="3013"/>
        <end position="3049"/>
    </location>
</feature>
<dbReference type="OrthoDB" id="20872at2759"/>
<feature type="compositionally biased region" description="Basic and acidic residues" evidence="2">
    <location>
        <begin position="1802"/>
        <end position="1819"/>
    </location>
</feature>
<feature type="compositionally biased region" description="Basic and acidic residues" evidence="2">
    <location>
        <begin position="4204"/>
        <end position="4215"/>
    </location>
</feature>
<feature type="compositionally biased region" description="Acidic residues" evidence="2">
    <location>
        <begin position="3385"/>
        <end position="3400"/>
    </location>
</feature>
<feature type="compositionally biased region" description="Basic and acidic residues" evidence="2">
    <location>
        <begin position="2947"/>
        <end position="2962"/>
    </location>
</feature>
<feature type="compositionally biased region" description="Polar residues" evidence="2">
    <location>
        <begin position="2487"/>
        <end position="2497"/>
    </location>
</feature>
<feature type="compositionally biased region" description="Basic and acidic residues" evidence="2">
    <location>
        <begin position="388"/>
        <end position="405"/>
    </location>
</feature>
<protein>
    <submittedName>
        <fullName evidence="3">Uncharacterized protein</fullName>
    </submittedName>
</protein>
<feature type="compositionally biased region" description="Basic and acidic residues" evidence="2">
    <location>
        <begin position="3478"/>
        <end position="3488"/>
    </location>
</feature>
<feature type="compositionally biased region" description="Basic and acidic residues" evidence="2">
    <location>
        <begin position="905"/>
        <end position="922"/>
    </location>
</feature>
<evidence type="ECO:0000256" key="2">
    <source>
        <dbReference type="SAM" id="MobiDB-lite"/>
    </source>
</evidence>
<feature type="region of interest" description="Disordered" evidence="2">
    <location>
        <begin position="3819"/>
        <end position="3857"/>
    </location>
</feature>
<feature type="compositionally biased region" description="Polar residues" evidence="2">
    <location>
        <begin position="3490"/>
        <end position="3499"/>
    </location>
</feature>
<feature type="compositionally biased region" description="Basic and acidic residues" evidence="2">
    <location>
        <begin position="4182"/>
        <end position="4193"/>
    </location>
</feature>
<feature type="region of interest" description="Disordered" evidence="2">
    <location>
        <begin position="2244"/>
        <end position="2266"/>
    </location>
</feature>
<feature type="region of interest" description="Disordered" evidence="2">
    <location>
        <begin position="3378"/>
        <end position="3403"/>
    </location>
</feature>
<feature type="compositionally biased region" description="Basic and acidic residues" evidence="2">
    <location>
        <begin position="420"/>
        <end position="445"/>
    </location>
</feature>
<feature type="region of interest" description="Disordered" evidence="2">
    <location>
        <begin position="4614"/>
        <end position="4639"/>
    </location>
</feature>
<feature type="compositionally biased region" description="Basic and acidic residues" evidence="2">
    <location>
        <begin position="1128"/>
        <end position="1148"/>
    </location>
</feature>
<feature type="compositionally biased region" description="Low complexity" evidence="2">
    <location>
        <begin position="2406"/>
        <end position="2421"/>
    </location>
</feature>
<feature type="compositionally biased region" description="Basic and acidic residues" evidence="2">
    <location>
        <begin position="2449"/>
        <end position="2460"/>
    </location>
</feature>
<dbReference type="STRING" id="35570.A0A1I8Q3H7"/>
<feature type="compositionally biased region" description="Basic and acidic residues" evidence="2">
    <location>
        <begin position="1596"/>
        <end position="1609"/>
    </location>
</feature>
<feature type="compositionally biased region" description="Basic and acidic residues" evidence="2">
    <location>
        <begin position="746"/>
        <end position="757"/>
    </location>
</feature>
<feature type="region of interest" description="Disordered" evidence="2">
    <location>
        <begin position="2946"/>
        <end position="2984"/>
    </location>
</feature>
<feature type="compositionally biased region" description="Basic and acidic residues" evidence="2">
    <location>
        <begin position="512"/>
        <end position="523"/>
    </location>
</feature>
<feature type="compositionally biased region" description="Basic and acidic residues" evidence="2">
    <location>
        <begin position="1277"/>
        <end position="1296"/>
    </location>
</feature>
<feature type="region of interest" description="Disordered" evidence="2">
    <location>
        <begin position="2815"/>
        <end position="2840"/>
    </location>
</feature>
<feature type="compositionally biased region" description="Basic and acidic residues" evidence="2">
    <location>
        <begin position="2102"/>
        <end position="2120"/>
    </location>
</feature>
<feature type="compositionally biased region" description="Polar residues" evidence="2">
    <location>
        <begin position="1886"/>
        <end position="1909"/>
    </location>
</feature>
<feature type="compositionally biased region" description="Basic and acidic residues" evidence="2">
    <location>
        <begin position="137"/>
        <end position="149"/>
    </location>
</feature>
<feature type="compositionally biased region" description="Basic and acidic residues" evidence="2">
    <location>
        <begin position="1625"/>
        <end position="1647"/>
    </location>
</feature>
<feature type="compositionally biased region" description="Basic and acidic residues" evidence="2">
    <location>
        <begin position="1742"/>
        <end position="1751"/>
    </location>
</feature>
<feature type="compositionally biased region" description="Basic and acidic residues" evidence="2">
    <location>
        <begin position="1993"/>
        <end position="2021"/>
    </location>
</feature>
<feature type="compositionally biased region" description="Polar residues" evidence="2">
    <location>
        <begin position="292"/>
        <end position="305"/>
    </location>
</feature>
<feature type="compositionally biased region" description="Polar residues" evidence="2">
    <location>
        <begin position="461"/>
        <end position="475"/>
    </location>
</feature>
<feature type="compositionally biased region" description="Basic and acidic residues" evidence="2">
    <location>
        <begin position="1461"/>
        <end position="1471"/>
    </location>
</feature>
<feature type="region of interest" description="Disordered" evidence="2">
    <location>
        <begin position="3178"/>
        <end position="3266"/>
    </location>
</feature>
<feature type="compositionally biased region" description="Polar residues" evidence="2">
    <location>
        <begin position="2040"/>
        <end position="2049"/>
    </location>
</feature>
<feature type="compositionally biased region" description="Basic and acidic residues" evidence="2">
    <location>
        <begin position="1514"/>
        <end position="1530"/>
    </location>
</feature>
<feature type="region of interest" description="Disordered" evidence="2">
    <location>
        <begin position="2861"/>
        <end position="2912"/>
    </location>
</feature>
<feature type="compositionally biased region" description="Basic and acidic residues" evidence="2">
    <location>
        <begin position="1245"/>
        <end position="1263"/>
    </location>
</feature>
<proteinExistence type="predicted"/>
<organism evidence="3 4">
    <name type="scientific">Stomoxys calcitrans</name>
    <name type="common">Stable fly</name>
    <name type="synonym">Conops calcitrans</name>
    <dbReference type="NCBI Taxonomy" id="35570"/>
    <lineage>
        <taxon>Eukaryota</taxon>
        <taxon>Metazoa</taxon>
        <taxon>Ecdysozoa</taxon>
        <taxon>Arthropoda</taxon>
        <taxon>Hexapoda</taxon>
        <taxon>Insecta</taxon>
        <taxon>Pterygota</taxon>
        <taxon>Neoptera</taxon>
        <taxon>Endopterygota</taxon>
        <taxon>Diptera</taxon>
        <taxon>Brachycera</taxon>
        <taxon>Muscomorpha</taxon>
        <taxon>Muscoidea</taxon>
        <taxon>Muscidae</taxon>
        <taxon>Stomoxys</taxon>
    </lineage>
</organism>
<feature type="region of interest" description="Disordered" evidence="2">
    <location>
        <begin position="4422"/>
        <end position="4458"/>
    </location>
</feature>
<feature type="compositionally biased region" description="Polar residues" evidence="2">
    <location>
        <begin position="2320"/>
        <end position="2332"/>
    </location>
</feature>
<feature type="compositionally biased region" description="Polar residues" evidence="2">
    <location>
        <begin position="3308"/>
        <end position="3319"/>
    </location>
</feature>
<accession>A0A1I8Q3H7</accession>
<sequence>MPDRKRKLSFPDLSSHKLPEVSDRKLSDKPRTPVENITGLSPQKTLDFEETKPFDEVKLTDGSPKDCESVEMLKTTDEPKSPTGVIPTEKPSSLTISPKPEQSEISESESDYDGSKKLPDPGTKLSFPDPSSYKFLEVSDMKLSDKPKTTVEYMTGLSPQETLDSEETKPFDAVKPIKDSPKDGEPRGVLKLTDELKSPGSVKPTKQPKSLTTSPKPEQSEISESESDDDSSKEMPDRRSLNNKKKISVGESDDDTSKEMTDPRSKLSFPDPSSHKLPEVSDRKLSDKQKTPVENTTGLSRQTTLDFEETKPFDAVKPTQDSPKDGESVKGLKSSDKPKSPASIKPTEQPSSLTISPKHEQSEISESDEESSKEMPDPKRKVSFPDPPSHKLPEVSDRKIIDKPKTHVKNITGISPQKTLDSEETKPFDAVKPIKDSPKDGEPRGVLKFTNELKSPASLKPTKQPSSLTISTKPGQSEISEGESDDDSSKEMPDRRRKLSYPDPSSYQLPEVSDRKISDKPKTPVEYSTGLSPQETLDSEETKPFDEVKTTDASLKDGESVGGLKITDKPKSPTGVKPTEQPSSLTISPKPEQSEIYESESDDDGSKKLPDPRRKLSYPDPSSHKLREVCDRKISDKTKTPVEHSTGLSPQKTLDSEKTKPIDEGNPTQGSTKVGESVEMLQTTDKPKSPASVKPTEQPSSFTIHPKPEQSEIAESESDDDSSMEMPDPRRKLSFPDPSSYQLPEVSDRKISDKPKTPIEFSTGLSPQETLDSEETKPFDEVEPTDGSPKDGDSVGGLKTTDKPKSPTGVKPTEQPSSLTISPKPEQSENSESKSDDDGSKKLPDPRRKLSFPDPSSYQLPEVSDRKLSDKPKTPVEYMTGLSPQNTLCSEETKPFDSVKPTQDSPKDGEPRRVLKTTDKPKSPAGVKPTEQLSSFTISPKPEQSEISESESDYDSSNEMLDQKRKPTEQSSSFTISPKPEQSEITGSESDDDSSNEMLDQKRKLSLPDNSSHKLPEVSDKKISDKPKTAVEYGTGLSPHETLDSEETKPFDEVEPTDGSPKDGDSVGGLKITDKPKSPIGVKPTEQLSSFTIAPKPEQSEISERESDDDGSKKLPDPRRKLSFPDPSSHKLPEVSDRKLSDKPKTPIEDTTGMSSLKTLDFDATKPLDEVKPTYGSPRDGVSVEGIKTTDKPKSPASVKPTEQPKSLTISPKPEQLEISDSESDDDSRKEMPDPRRKLSFPDPSFHKLPEVSDRKLTEKLKTPVENITGLSPQKTLDSEETKPIDEVKPSKDSPKVGEPGEVLETTHKPKSPAGVKPTEQLSSFTIAPKPEKSEISEGESDTDSSNDMLDSKRKLSLPDPSSHKLPEVSDRKLTDKQKTPVENITGLSPQTTLDSEETKPFDAVKPIKDSPKVGEPGEVFQTTDKPKSPAGVKPTEQLSSFTIAPKPEQSEISEGESDDDSSKEMTDPRSKLSFPDPSSHKLPEVSDRKLSDKQKTPVENITGLSPQTTLDSEETKPFDEVKPTKDSPKVGEPGEVLQSTDKPKSPASVKPTEQPKSLTICPKPEQLEISDSESDDDSRKEMPDPKRKLSFPDPSFHKLPEVCDRKLTETPVENITGLSPQKTLDSEETKPFDEVRLIQKSPKDGEPGEMLQTTEKPKSPGSVKPTEQPGSLTIAPKPTQSEISESKSVDDSCKEMPDPKRKLSFPDPSSHKLPEVSDGKFSDKPKTPIENVTGISPLKTLDSEETKPCDAGKPTQGSLKDGEPRVALKTTDKSIPPASVKPTKQLSSLAISPKSEQSEISESKPDDDSSKEMPDPRRKLSFLDPSSQQLPEVSDRNISDKPKTPVEYSTGLSPKKTLDSEETNPFEEVKPTQDSHKIGEPGEVLQTTDKLQSPASVNPTEQPSSLLISPNIEHSEISESESDDDIIKDMPDPKRKLPLRVSSSHKLPEVSDRKISDKPKTPVEYITGLSPLKTLDSEETKPCDAVKPTQESPKDGEPREVLKSTDKPKSPTSVKLREEPSSLTISPRPEESKFCESESPFSKPSSVKSAEVADMKHTKKPDSYIEMKAELSAQMPIEPKNRHEKPTADLKSKPFSLEQTHALDFKQPDKSTTTDRGGDSRGVAYFVNFTENDTLKSQRQSKVSLSSRMTKKTTALDRETSNTHSVRNSSLNRSKVSTNKAAGSEKPKDKRPSKTPVKDKLNQDMKTKTGRGTKSSTTQERVITDTTRISALNNQIRLERTLSPLPKQTFSESIDSNSRSATPRSRIRTDITRVPQNQTLRSFSPPPNHAKTNYSSITSVYAYNRRTQTSSTRIKKTTENIISSRSSTPNDDSQRRRLRTPVQSSAMHHYMQPTIAHSRRYESLNRAESNISLDDKSSTRSPSATHSSRVTSHIKTRSERLYYQSSRHSSSKESVQSSISKTREEKSAPEKKRLAITSKQKVTMKNSKGTDKLKHETKSTKAFSPSVIYSKDASQNTVSLERKSLFSKQKSKSIPDSNRLKEIESSTPRKMAKSAASKVPVRLSTQKSSLADDNKKKKTVTRPEQRQTPGLKPKGGGAEHTEKASGAVDVKVQKKIKNTVNQASTTKSTFNASFSRSIQVRKTAATVTATTRRDTQSANKSEKDLLNIRLTEKKSTVHAATTKVSTVRLHREPIATTLVSTVIVNDDNDSESNARSMRSNESTKSSSSSAGSRKVLTSEVFTKTCGPDKPFEVIYRQPDVDYMSIMRPQSVEQRCVYEHDVSFIDTTDSSLSDSVALPIFTSDQDRLCMASPGSPKPTRSPFALIEETLRKQQAGGFALDPTLQRQFEAVDMLTSASGSPLPTTADEPTKKETIQEYIPEPQIVSIESVTRQGTITYDTINDKYRKEREDKDHGSDNDDDDDGDHSVGDDDDEDEDEDDRNGSVIDKDSNVVKGIQKTTQLENVRREATVLVDRVLEESIYIVNEQEDRNDSDPRNGDSKETGNVSSVQLGLATSSINDGNYRQEYNSESENYAITCDIVGGVDVVKSPTIESMSGKSFDDNLSSSDDQQQQQSIGPQEPPSRSGDDIRGAKITVQTSQTKVSSFITNVEESVPQGEDYATDERNAMRTRRIEHKFEKISSMVEDLDIEADKFDEQFGSVVAEDEISNLQGEFSKLSWDDSLSPTTNTLADVGQSTPDCDSLDFVAETGGGFLKSTEITPVPQPPSAPVTATTEPTESTPIETPSTTMTFKADAEAAPKPKPRCVKAPSPDIERAEQDEREVNKAIDDLVSVPVPKPRSQMKPSDSYRNLVALDEACPPAKALQELHQTDSVNECIEESSHTEETSVDISVRSQNIDNATTATTTGATTTSDDPQTESLDPPSELPIDGGNAVIGGGERKTSFYIGESSNNIIVKTTPTKLSVGDDDEDDNDNCIDDSEGPLPHKISELIAATDISLMKEFSVDSEEDNDVFKEYVTIKPTEEQGGTRIRRQSSETRNDLLEEDVVAKEAVEEGIKEFEEDNAKETKGSPAQNATMDSNGGMDQVDIISAGTSVSLENAKATEKNKFELEEVAVKRPTELDISLEKSEWETTEKEIPPTGKSILKYSPQQQAPIALTKEEVTQELVTKTLDEVQESLEAAKNELKSVLNDGNSIKESPSEFEFRSFSQTLSSSAASNVLERDLKTGKIVEECIELVEAHDISSFIGIPEALQPQLNPIEGLFDSSVPESLDRAAAMIHYAHHELENVKSDIDRDDRASLGFISTGTDECPEENAPKQEQASLGFVSNETVEEFSSMEDYFQETLAKADTMRNKVEADKETAAQEIVSFPEISSECTIKPFDDVIHRVKPNTSDVATNRWSVPEVDQSSSSESYYKSLEKSESRPLSTDVDNLTTQGTSEYKTAAEGSSTYRETTEYMSAASTLDSLSGKTISSHDSMRSFDSHSETSANLISMDSSELTETLVASSTDDVDDHLRDLLDEDDSEESLDLEAADYAVTESKTNQQSMMKRSQEMIFKPKSEDTMTGVSNNEERSKEGRIESIQIEEYAKPKEAERTWGLTYPMEDAKSEDIKETDDILLYHGDVRRSIDESKYASSLDDGSVLSVSMSSASNIDTVVENFEDIAGSFGASSLAGIEGFGASSLPEETTFVLDMDGSRDQSPQETSSMSPADELNLKRGHKRTESTDVSTNEEKKLPEKEGVAVVGEGKESGSESDTDPYETEYARQFRSPTDRKSKKKKQAAAEMDHSFETEKRPFTPSQLVAEVIVEDVATEELEAEAAMVEDRRPSQNMLDYSNIPDITVTEDVQQKSPILEEETDTFEEKILYKVKTQEELHKVTDDKPIYQEPKSDAKEDSFQKLVQEQYKQKLAELKQAEIGDSDYDEHKAPDSPDSFEMVDQPDISDDFVIIEEVAKEANEDDLGGKSIRIQPTKYESKHDEEVEKMIIKSAPADPMLGSQIFRDDLNFEFEESPPTASSGGTGSETHEESDSGSDLAATNKRWVEMQLTDNQLRYPYELTGGVLEDIKEEDGEFEVGSSRISSFKDSFSSTPEYDAMAARRYYNRGEHDDVSMSSLQEFESLEQAISLENRNRTHQGSTDSSNGSFQRRYLVRHSGSGAGPGDDISVSSLKEFEGLENACIEAHLIEIKAKEEAALLSRSDESNKSNGSDREPSADSSNVVVSKVTRTVTHTEVLTGSQSPDIETLLKQKLQECERVQTASRIPHVLDAQFKTDSDKGSIDSLEMNKSLDLASSSADESFDISKDATKSDIDSLEVDKPHTTREDSFESTDMQQMDDLISKFGVTIGDGLTTTTTTTTTSTDADGQEHTTVTKRVVTTTTLTASGPSSTSLDLQLPQALPKDISADSLNQISIMDHTTTSSAGTTATYQTSAGNSQMSGSVTSCASSTLMEDSTTSITTSGLTTIHYSPEQHISVHKEADAITPKTDELKR</sequence>
<feature type="compositionally biased region" description="Basic and acidic residues" evidence="2">
    <location>
        <begin position="654"/>
        <end position="663"/>
    </location>
</feature>
<feature type="compositionally biased region" description="Low complexity" evidence="2">
    <location>
        <begin position="3022"/>
        <end position="3035"/>
    </location>
</feature>
<feature type="region of interest" description="Disordered" evidence="2">
    <location>
        <begin position="2485"/>
        <end position="2566"/>
    </location>
</feature>
<feature type="compositionally biased region" description="Polar residues" evidence="2">
    <location>
        <begin position="2963"/>
        <end position="2984"/>
    </location>
</feature>
<feature type="compositionally biased region" description="Basic and acidic residues" evidence="2">
    <location>
        <begin position="1710"/>
        <end position="1728"/>
    </location>
</feature>
<dbReference type="Proteomes" id="UP000095300">
    <property type="component" value="Unassembled WGS sequence"/>
</dbReference>
<feature type="coiled-coil region" evidence="1">
    <location>
        <begin position="3584"/>
        <end position="3611"/>
    </location>
</feature>
<feature type="compositionally biased region" description="Polar residues" evidence="2">
    <location>
        <begin position="1498"/>
        <end position="1511"/>
    </location>
</feature>
<feature type="compositionally biased region" description="Low complexity" evidence="2">
    <location>
        <begin position="3189"/>
        <end position="3212"/>
    </location>
</feature>